<keyword evidence="2 6" id="KW-1003">Cell membrane</keyword>
<dbReference type="InterPro" id="IPR027022">
    <property type="entry name" value="ABC_permease_BceB-typ"/>
</dbReference>
<feature type="transmembrane region" description="Helical" evidence="6">
    <location>
        <begin position="281"/>
        <end position="302"/>
    </location>
</feature>
<keyword evidence="3 6" id="KW-0812">Transmembrane</keyword>
<feature type="transmembrane region" description="Helical" evidence="6">
    <location>
        <begin position="200"/>
        <end position="216"/>
    </location>
</feature>
<comment type="subcellular location">
    <subcellularLocation>
        <location evidence="1 6">Cell membrane</location>
        <topology evidence="1 6">Multi-pass membrane protein</topology>
    </subcellularLocation>
</comment>
<feature type="transmembrane region" description="Helical" evidence="6">
    <location>
        <begin position="614"/>
        <end position="632"/>
    </location>
</feature>
<proteinExistence type="inferred from homology"/>
<feature type="transmembrane region" description="Helical" evidence="6">
    <location>
        <begin position="52"/>
        <end position="76"/>
    </location>
</feature>
<evidence type="ECO:0000259" key="7">
    <source>
        <dbReference type="Pfam" id="PF02687"/>
    </source>
</evidence>
<reference evidence="9" key="1">
    <citation type="journal article" date="2019" name="Int. J. Syst. Evol. Microbiol.">
        <title>The Global Catalogue of Microorganisms (GCM) 10K type strain sequencing project: providing services to taxonomists for standard genome sequencing and annotation.</title>
        <authorList>
            <consortium name="The Broad Institute Genomics Platform"/>
            <consortium name="The Broad Institute Genome Sequencing Center for Infectious Disease"/>
            <person name="Wu L."/>
            <person name="Ma J."/>
        </authorList>
    </citation>
    <scope>NUCLEOTIDE SEQUENCE [LARGE SCALE GENOMIC DNA]</scope>
    <source>
        <strain evidence="9">CGMCC 4.1434</strain>
    </source>
</reference>
<keyword evidence="6" id="KW-0813">Transport</keyword>
<dbReference type="InterPro" id="IPR003838">
    <property type="entry name" value="ABC3_permease_C"/>
</dbReference>
<feature type="transmembrane region" description="Helical" evidence="6">
    <location>
        <begin position="520"/>
        <end position="542"/>
    </location>
</feature>
<sequence length="644" mass="73621">MTFRQFAYRNVMRNSRSYAAFFMASIFSVMVFFLYSMLLFHPSIEGRFLQEIAIMGMGGAELILYIFTVFFLFYSLRAFLQARSKEFGILLHLGMEKGQLNRLIFLETMIIGTVSIAAGTVLGYMFSKFFFMIVREIVLLPALPLYLSWEPFALTIGAFLSLFGIISYVAPVFIRTGEVAELIQGEAGNHEAYGYSKSRGYLGLLFLGLSYAMAAATNNPIVIRLLFLLPPLATIGTFYFFNDSLPMLLQTIRNRKRLYWHHFWLLSISEGVVRLRENARMFFIVTLVSTIAFMSVGILASLTSFASQYREMHPLGLVYKSEPENKLERQHIGQLVEELNAHKIDFSLIRFHVLKQTSSFTQNNVAILKQSNVDMLAHSFGYPALELGPGEAIFLPPSASSYDQLKDRTVQTELVESDIRIQITGAYPYHLFTSYSIGTNAIILNNNDYDKVLESVYTKNLPSFTYYAFNVPEWQLTKEIGRSIDATVTESFLTGNAEPLHYTFENPGLNYSVIRTTFSLLLFIGLLLAAVFFLAAGSFIYFRLYTSLERDRKQFDVLRRMGLTDREFKKIVNRQLIPQFFFPWGVALVHSSFAFLSLQVIWDALAEISIVKELTLVLAGFTVMQICYFYLIRWRYLAHIKATG</sequence>
<name>A0ABW0THD0_9BACL</name>
<comment type="similarity">
    <text evidence="6">Belongs to the ABC-4 integral membrane protein family.</text>
</comment>
<feature type="transmembrane region" description="Helical" evidence="6">
    <location>
        <begin position="20"/>
        <end position="40"/>
    </location>
</feature>
<accession>A0ABW0THD0</accession>
<evidence type="ECO:0000256" key="2">
    <source>
        <dbReference type="ARBA" id="ARBA00022475"/>
    </source>
</evidence>
<dbReference type="EMBL" id="JBHSNO010000005">
    <property type="protein sequence ID" value="MFC5588777.1"/>
    <property type="molecule type" value="Genomic_DNA"/>
</dbReference>
<comment type="caution">
    <text evidence="8">The sequence shown here is derived from an EMBL/GenBank/DDBJ whole genome shotgun (WGS) entry which is preliminary data.</text>
</comment>
<evidence type="ECO:0000313" key="8">
    <source>
        <dbReference type="EMBL" id="MFC5588777.1"/>
    </source>
</evidence>
<dbReference type="Pfam" id="PF02687">
    <property type="entry name" value="FtsX"/>
    <property type="match status" value="1"/>
</dbReference>
<dbReference type="PANTHER" id="PTHR46795">
    <property type="entry name" value="ABC TRANSPORTER PERMEASE-RELATED-RELATED"/>
    <property type="match status" value="1"/>
</dbReference>
<dbReference type="Proteomes" id="UP001596109">
    <property type="component" value="Unassembled WGS sequence"/>
</dbReference>
<protein>
    <submittedName>
        <fullName evidence="8">FtsX-like permease family protein</fullName>
    </submittedName>
</protein>
<organism evidence="8 9">
    <name type="scientific">Sporosarcina soli</name>
    <dbReference type="NCBI Taxonomy" id="334736"/>
    <lineage>
        <taxon>Bacteria</taxon>
        <taxon>Bacillati</taxon>
        <taxon>Bacillota</taxon>
        <taxon>Bacilli</taxon>
        <taxon>Bacillales</taxon>
        <taxon>Caryophanaceae</taxon>
        <taxon>Sporosarcina</taxon>
    </lineage>
</organism>
<dbReference type="PANTHER" id="PTHR46795:SF3">
    <property type="entry name" value="ABC TRANSPORTER PERMEASE"/>
    <property type="match status" value="1"/>
</dbReference>
<evidence type="ECO:0000256" key="4">
    <source>
        <dbReference type="ARBA" id="ARBA00022989"/>
    </source>
</evidence>
<dbReference type="InterPro" id="IPR052536">
    <property type="entry name" value="ABC-4_Integral_Memb_Prot"/>
</dbReference>
<feature type="transmembrane region" description="Helical" evidence="6">
    <location>
        <begin position="152"/>
        <end position="174"/>
    </location>
</feature>
<keyword evidence="4 6" id="KW-1133">Transmembrane helix</keyword>
<evidence type="ECO:0000313" key="9">
    <source>
        <dbReference type="Proteomes" id="UP001596109"/>
    </source>
</evidence>
<feature type="transmembrane region" description="Helical" evidence="6">
    <location>
        <begin position="580"/>
        <end position="602"/>
    </location>
</feature>
<dbReference type="RefSeq" id="WP_381432360.1">
    <property type="nucleotide sequence ID" value="NZ_JBHSNO010000005.1"/>
</dbReference>
<gene>
    <name evidence="8" type="ORF">ACFPRA_07760</name>
</gene>
<dbReference type="PIRSF" id="PIRSF018968">
    <property type="entry name" value="ABC_permease_BceB"/>
    <property type="match status" value="1"/>
</dbReference>
<evidence type="ECO:0000256" key="1">
    <source>
        <dbReference type="ARBA" id="ARBA00004651"/>
    </source>
</evidence>
<evidence type="ECO:0000256" key="3">
    <source>
        <dbReference type="ARBA" id="ARBA00022692"/>
    </source>
</evidence>
<evidence type="ECO:0000256" key="5">
    <source>
        <dbReference type="ARBA" id="ARBA00023136"/>
    </source>
</evidence>
<evidence type="ECO:0000256" key="6">
    <source>
        <dbReference type="PIRNR" id="PIRNR018968"/>
    </source>
</evidence>
<keyword evidence="9" id="KW-1185">Reference proteome</keyword>
<keyword evidence="5 6" id="KW-0472">Membrane</keyword>
<feature type="domain" description="ABC3 transporter permease C-terminal" evidence="7">
    <location>
        <begin position="63"/>
        <end position="173"/>
    </location>
</feature>
<feature type="transmembrane region" description="Helical" evidence="6">
    <location>
        <begin position="222"/>
        <end position="241"/>
    </location>
</feature>
<feature type="transmembrane region" description="Helical" evidence="6">
    <location>
        <begin position="103"/>
        <end position="126"/>
    </location>
</feature>